<comment type="caution">
    <text evidence="10">The sequence shown here is derived from an EMBL/GenBank/DDBJ whole genome shotgun (WGS) entry which is preliminary data.</text>
</comment>
<keyword evidence="3 7" id="KW-0812">Transmembrane</keyword>
<dbReference type="GO" id="GO:0022857">
    <property type="term" value="F:transmembrane transporter activity"/>
    <property type="evidence" value="ECO:0007669"/>
    <property type="project" value="TreeGrafter"/>
</dbReference>
<dbReference type="InterPro" id="IPR025857">
    <property type="entry name" value="MacB_PCD"/>
</dbReference>
<organism evidence="10 11">
    <name type="scientific">Paractinoplanes rishiriensis</name>
    <dbReference type="NCBI Taxonomy" id="1050105"/>
    <lineage>
        <taxon>Bacteria</taxon>
        <taxon>Bacillati</taxon>
        <taxon>Actinomycetota</taxon>
        <taxon>Actinomycetes</taxon>
        <taxon>Micromonosporales</taxon>
        <taxon>Micromonosporaceae</taxon>
        <taxon>Paractinoplanes</taxon>
    </lineage>
</organism>
<comment type="similarity">
    <text evidence="6">Belongs to the ABC-4 integral membrane protein family.</text>
</comment>
<accession>A0A919K169</accession>
<feature type="transmembrane region" description="Helical" evidence="7">
    <location>
        <begin position="355"/>
        <end position="377"/>
    </location>
</feature>
<protein>
    <submittedName>
        <fullName evidence="10">ABC transporter permease</fullName>
    </submittedName>
</protein>
<evidence type="ECO:0000256" key="1">
    <source>
        <dbReference type="ARBA" id="ARBA00004651"/>
    </source>
</evidence>
<evidence type="ECO:0000256" key="6">
    <source>
        <dbReference type="ARBA" id="ARBA00038076"/>
    </source>
</evidence>
<dbReference type="InterPro" id="IPR050250">
    <property type="entry name" value="Macrolide_Exporter_MacB"/>
</dbReference>
<dbReference type="PANTHER" id="PTHR30572">
    <property type="entry name" value="MEMBRANE COMPONENT OF TRANSPORTER-RELATED"/>
    <property type="match status" value="1"/>
</dbReference>
<dbReference type="Proteomes" id="UP000636960">
    <property type="component" value="Unassembled WGS sequence"/>
</dbReference>
<evidence type="ECO:0000313" key="10">
    <source>
        <dbReference type="EMBL" id="GIE94736.1"/>
    </source>
</evidence>
<keyword evidence="11" id="KW-1185">Reference proteome</keyword>
<evidence type="ECO:0000256" key="5">
    <source>
        <dbReference type="ARBA" id="ARBA00023136"/>
    </source>
</evidence>
<evidence type="ECO:0000256" key="7">
    <source>
        <dbReference type="SAM" id="Phobius"/>
    </source>
</evidence>
<evidence type="ECO:0000259" key="8">
    <source>
        <dbReference type="Pfam" id="PF02687"/>
    </source>
</evidence>
<evidence type="ECO:0000256" key="3">
    <source>
        <dbReference type="ARBA" id="ARBA00022692"/>
    </source>
</evidence>
<dbReference type="AlphaFoldDB" id="A0A919K169"/>
<dbReference type="Pfam" id="PF12704">
    <property type="entry name" value="MacB_PCD"/>
    <property type="match status" value="1"/>
</dbReference>
<evidence type="ECO:0000256" key="2">
    <source>
        <dbReference type="ARBA" id="ARBA00022475"/>
    </source>
</evidence>
<comment type="subcellular location">
    <subcellularLocation>
        <location evidence="1">Cell membrane</location>
        <topology evidence="1">Multi-pass membrane protein</topology>
    </subcellularLocation>
</comment>
<feature type="transmembrane region" description="Helical" evidence="7">
    <location>
        <begin position="315"/>
        <end position="343"/>
    </location>
</feature>
<feature type="transmembrane region" description="Helical" evidence="7">
    <location>
        <begin position="21"/>
        <end position="42"/>
    </location>
</feature>
<reference evidence="10" key="1">
    <citation type="submission" date="2021-01" db="EMBL/GenBank/DDBJ databases">
        <title>Whole genome shotgun sequence of Actinoplanes rishiriensis NBRC 108556.</title>
        <authorList>
            <person name="Komaki H."/>
            <person name="Tamura T."/>
        </authorList>
    </citation>
    <scope>NUCLEOTIDE SEQUENCE</scope>
    <source>
        <strain evidence="10">NBRC 108556</strain>
    </source>
</reference>
<proteinExistence type="inferred from homology"/>
<feature type="domain" description="ABC3 transporter permease C-terminal" evidence="8">
    <location>
        <begin position="274"/>
        <end position="387"/>
    </location>
</feature>
<evidence type="ECO:0000259" key="9">
    <source>
        <dbReference type="Pfam" id="PF12704"/>
    </source>
</evidence>
<dbReference type="EMBL" id="BOMV01000018">
    <property type="protein sequence ID" value="GIE94736.1"/>
    <property type="molecule type" value="Genomic_DNA"/>
</dbReference>
<feature type="transmembrane region" description="Helical" evidence="7">
    <location>
        <begin position="264"/>
        <end position="294"/>
    </location>
</feature>
<evidence type="ECO:0000256" key="4">
    <source>
        <dbReference type="ARBA" id="ARBA00022989"/>
    </source>
</evidence>
<keyword evidence="2" id="KW-1003">Cell membrane</keyword>
<keyword evidence="5 7" id="KW-0472">Membrane</keyword>
<name>A0A919K169_9ACTN</name>
<keyword evidence="4 7" id="KW-1133">Transmembrane helix</keyword>
<sequence>MRIAEAWRVAVDALRANRLRSVLTMLGVVIGVGAVVALVGIGTGTKQQIEQQVEGLGSNLLIVVPGRLDPGAAPAASTLTMDDVDAVTRVVGDRSRVAVTISSGETVRAGSRSTFASMQGVLETTPSVFVRRLDRGAYLTRTDVTTGRRVAVLGAGTARDLFGDRDPIGRQITIGGVRFRVIGTFEQLGQSLGVDRDGEVHVPVTAAQRLLGTERIDGLAIRAPDRERIDQLGAAVVDALVKRHPDTDFSAVTQEQILGVLGDILGVLTGVLAAIAGISLLVGGVGVSNIMLVSVRERTKEIGLRKAVGARPRDIGVQFLLEAVLLTTIGGVLGMALGIASALLVDRLSPVPAAITWWSLALAFGVSAAVGIIFGVVPAQRAGRLDPVVALRTE</sequence>
<dbReference type="GO" id="GO:0005886">
    <property type="term" value="C:plasma membrane"/>
    <property type="evidence" value="ECO:0007669"/>
    <property type="project" value="UniProtKB-SubCell"/>
</dbReference>
<gene>
    <name evidence="10" type="ORF">Ari01nite_22010</name>
</gene>
<evidence type="ECO:0000313" key="11">
    <source>
        <dbReference type="Proteomes" id="UP000636960"/>
    </source>
</evidence>
<dbReference type="Pfam" id="PF02687">
    <property type="entry name" value="FtsX"/>
    <property type="match status" value="1"/>
</dbReference>
<dbReference type="InterPro" id="IPR003838">
    <property type="entry name" value="ABC3_permease_C"/>
</dbReference>
<dbReference type="RefSeq" id="WP_203781057.1">
    <property type="nucleotide sequence ID" value="NZ_BOMV01000018.1"/>
</dbReference>
<dbReference type="PANTHER" id="PTHR30572:SF4">
    <property type="entry name" value="ABC TRANSPORTER PERMEASE YTRF"/>
    <property type="match status" value="1"/>
</dbReference>
<feature type="domain" description="MacB-like periplasmic core" evidence="9">
    <location>
        <begin position="21"/>
        <end position="237"/>
    </location>
</feature>